<evidence type="ECO:0000313" key="2">
    <source>
        <dbReference type="EMBL" id="OVE86226.1"/>
    </source>
</evidence>
<dbReference type="Proteomes" id="UP000196084">
    <property type="component" value="Unassembled WGS sequence"/>
</dbReference>
<comment type="caution">
    <text evidence="2">The sequence shown here is derived from an EMBL/GenBank/DDBJ whole genome shotgun (WGS) entry which is preliminary data.</text>
</comment>
<dbReference type="PROSITE" id="PS51257">
    <property type="entry name" value="PROKAR_LIPOPROTEIN"/>
    <property type="match status" value="1"/>
</dbReference>
<dbReference type="OrthoDB" id="206018at2157"/>
<accession>A0A202ED77</accession>
<keyword evidence="3" id="KW-1185">Reference proteome</keyword>
<sequence length="309" mass="34326">MTDSRRSSRRSLLATSGSLAALAFAGCLSDDDDGNGNGSSDDHDDDHDDNHDDDHDLPVAEFDVLDRDHDEDVLVYIHGDHWHDDPLEIPHDDYLSLGASVEDEDGDEIELGDGIDLEVDIVSGDDVIDVDFHGDHVHIHGEDDGFADITFQLVEDGEVGYETPELEVDVGDHDHDDHDDHGHAEVEELKILDRAEDPHEQVAAYHDDHWDGELPHVHVDAHVSLGGEFYDDHGDEIPIGGSEEYELGVRVADDANEDIVKIDDADDFHGDHVHIHGEADGETEVVFMLWHDDHADWESEPLAITVEDH</sequence>
<gene>
    <name evidence="2" type="ORF">B2G88_05430</name>
</gene>
<proteinExistence type="predicted"/>
<feature type="compositionally biased region" description="Basic and acidic residues" evidence="1">
    <location>
        <begin position="48"/>
        <end position="57"/>
    </location>
</feature>
<organism evidence="2 3">
    <name type="scientific">Natronolimnobius baerhuensis</name>
    <dbReference type="NCBI Taxonomy" id="253108"/>
    <lineage>
        <taxon>Archaea</taxon>
        <taxon>Methanobacteriati</taxon>
        <taxon>Methanobacteriota</taxon>
        <taxon>Stenosarchaea group</taxon>
        <taxon>Halobacteria</taxon>
        <taxon>Halobacteriales</taxon>
        <taxon>Natrialbaceae</taxon>
        <taxon>Natronolimnobius</taxon>
    </lineage>
</organism>
<feature type="region of interest" description="Disordered" evidence="1">
    <location>
        <begin position="27"/>
        <end position="57"/>
    </location>
</feature>
<dbReference type="EMBL" id="MWPH01000001">
    <property type="protein sequence ID" value="OVE86226.1"/>
    <property type="molecule type" value="Genomic_DNA"/>
</dbReference>
<dbReference type="AlphaFoldDB" id="A0A202ED77"/>
<reference evidence="2 3" key="1">
    <citation type="submission" date="2017-02" db="EMBL/GenBank/DDBJ databases">
        <title>Natronthermophilus aegyptiacus gen. nov.,sp. nov., an aerobic, extremely halophilic alkalithermophilic archaeon isolated from the athalassohaline Wadi An Natrun, Egypt.</title>
        <authorList>
            <person name="Zhao B."/>
        </authorList>
    </citation>
    <scope>NUCLEOTIDE SEQUENCE [LARGE SCALE GENOMIC DNA]</scope>
    <source>
        <strain evidence="2 3">CGMCC 1.3597</strain>
    </source>
</reference>
<name>A0A202ED77_9EURY</name>
<evidence type="ECO:0000313" key="3">
    <source>
        <dbReference type="Proteomes" id="UP000196084"/>
    </source>
</evidence>
<protein>
    <submittedName>
        <fullName evidence="2">Uncharacterized protein</fullName>
    </submittedName>
</protein>
<dbReference type="RefSeq" id="WP_054863131.1">
    <property type="nucleotide sequence ID" value="NZ_MWPH01000001.1"/>
</dbReference>
<evidence type="ECO:0000256" key="1">
    <source>
        <dbReference type="SAM" id="MobiDB-lite"/>
    </source>
</evidence>